<name>A0A7X5BZX5_9BACL</name>
<protein>
    <recommendedName>
        <fullName evidence="3">SEC-C motif-containing protein</fullName>
    </recommendedName>
</protein>
<keyword evidence="2" id="KW-1185">Reference proteome</keyword>
<dbReference type="EMBL" id="JAAAMU010000009">
    <property type="protein sequence ID" value="NBC70981.1"/>
    <property type="molecule type" value="Genomic_DNA"/>
</dbReference>
<proteinExistence type="predicted"/>
<evidence type="ECO:0008006" key="3">
    <source>
        <dbReference type="Google" id="ProtNLM"/>
    </source>
</evidence>
<dbReference type="Proteomes" id="UP000558113">
    <property type="component" value="Unassembled WGS sequence"/>
</dbReference>
<reference evidence="1 2" key="1">
    <citation type="submission" date="2020-01" db="EMBL/GenBank/DDBJ databases">
        <title>Paenibacillus soybeanensis sp. nov. isolated from the nodules of soybean (Glycine max(L.) Merr).</title>
        <authorList>
            <person name="Wang H."/>
        </authorList>
    </citation>
    <scope>NUCLEOTIDE SEQUENCE [LARGE SCALE GENOMIC DNA]</scope>
    <source>
        <strain evidence="1 2">DSM 23054</strain>
    </source>
</reference>
<evidence type="ECO:0000313" key="1">
    <source>
        <dbReference type="EMBL" id="NBC70981.1"/>
    </source>
</evidence>
<dbReference type="RefSeq" id="WP_161700472.1">
    <property type="nucleotide sequence ID" value="NZ_JAAAMU010000009.1"/>
</dbReference>
<gene>
    <name evidence="1" type="ORF">GT003_18425</name>
</gene>
<accession>A0A7X5BZX5</accession>
<organism evidence="1 2">
    <name type="scientific">Paenibacillus sacheonensis</name>
    <dbReference type="NCBI Taxonomy" id="742054"/>
    <lineage>
        <taxon>Bacteria</taxon>
        <taxon>Bacillati</taxon>
        <taxon>Bacillota</taxon>
        <taxon>Bacilli</taxon>
        <taxon>Bacillales</taxon>
        <taxon>Paenibacillaceae</taxon>
        <taxon>Paenibacillus</taxon>
    </lineage>
</organism>
<dbReference type="SUPFAM" id="SSF103642">
    <property type="entry name" value="Sec-C motif"/>
    <property type="match status" value="1"/>
</dbReference>
<dbReference type="OrthoDB" id="6399948at2"/>
<dbReference type="AlphaFoldDB" id="A0A7X5BZX5"/>
<dbReference type="Pfam" id="PF02810">
    <property type="entry name" value="SEC-C"/>
    <property type="match status" value="1"/>
</dbReference>
<evidence type="ECO:0000313" key="2">
    <source>
        <dbReference type="Proteomes" id="UP000558113"/>
    </source>
</evidence>
<comment type="caution">
    <text evidence="1">The sequence shown here is derived from an EMBL/GenBank/DDBJ whole genome shotgun (WGS) entry which is preliminary data.</text>
</comment>
<sequence length="176" mass="19288">MTKKAKVGRNAPCPCGSGMKYKKCCLPQDEAARMANVSVLTAAGAETRTEADLYGAVPETIEDMYGAIERMSWSNSQYGIMARTLVQHLSERFTWDEINATILLWFAYSREQEPVVPKPGVVFAALEYSLAQLTGRSEVTKAEVAKRYEVSAGSVSKRIADLSPFVERAIAALNGE</sequence>
<dbReference type="InterPro" id="IPR004027">
    <property type="entry name" value="SEC_C_motif"/>
</dbReference>
<dbReference type="Gene3D" id="3.10.450.50">
    <property type="match status" value="1"/>
</dbReference>